<feature type="non-terminal residue" evidence="1">
    <location>
        <position position="1"/>
    </location>
</feature>
<organism evidence="1 2">
    <name type="scientific">Candidatus Hakubella thermalkaliphila</name>
    <dbReference type="NCBI Taxonomy" id="2754717"/>
    <lineage>
        <taxon>Bacteria</taxon>
        <taxon>Bacillati</taxon>
        <taxon>Actinomycetota</taxon>
        <taxon>Actinomycetota incertae sedis</taxon>
        <taxon>Candidatus Hakubellales</taxon>
        <taxon>Candidatus Hakubellaceae</taxon>
        <taxon>Candidatus Hakubella</taxon>
    </lineage>
</organism>
<name>A0A6V8PM95_9ACTN</name>
<gene>
    <name evidence="1" type="ORF">HKBW3S42_01722</name>
</gene>
<dbReference type="Proteomes" id="UP000568877">
    <property type="component" value="Unassembled WGS sequence"/>
</dbReference>
<evidence type="ECO:0000313" key="1">
    <source>
        <dbReference type="EMBL" id="GFP33387.1"/>
    </source>
</evidence>
<accession>A0A6V8PM95</accession>
<dbReference type="InterPro" id="IPR036291">
    <property type="entry name" value="NAD(P)-bd_dom_sf"/>
</dbReference>
<protein>
    <submittedName>
        <fullName evidence="1">UDP-glucose 4-epimerase</fullName>
    </submittedName>
</protein>
<sequence length="71" mass="8400">KTWFYDIGKWIEELTTGKVVHVEPPDFHKNIDVGNIVIDNTKIKSLGWEWKVSVREGLKQTLEYYKCFVTK</sequence>
<dbReference type="Gene3D" id="3.90.25.10">
    <property type="entry name" value="UDP-galactose 4-epimerase, domain 1"/>
    <property type="match status" value="1"/>
</dbReference>
<proteinExistence type="predicted"/>
<dbReference type="EMBL" id="BLSA01000444">
    <property type="protein sequence ID" value="GFP33387.1"/>
    <property type="molecule type" value="Genomic_DNA"/>
</dbReference>
<evidence type="ECO:0000313" key="2">
    <source>
        <dbReference type="Proteomes" id="UP000568877"/>
    </source>
</evidence>
<comment type="caution">
    <text evidence="1">The sequence shown here is derived from an EMBL/GenBank/DDBJ whole genome shotgun (WGS) entry which is preliminary data.</text>
</comment>
<dbReference type="AlphaFoldDB" id="A0A6V8PM95"/>
<dbReference type="SUPFAM" id="SSF51735">
    <property type="entry name" value="NAD(P)-binding Rossmann-fold domains"/>
    <property type="match status" value="1"/>
</dbReference>
<reference evidence="1 2" key="1">
    <citation type="journal article" date="2020" name="Front. Microbiol.">
        <title>Single-cell genomics of novel Actinobacteria with the Wood-Ljungdahl pathway discovered in a serpentinizing system.</title>
        <authorList>
            <person name="Merino N."/>
            <person name="Kawai M."/>
            <person name="Boyd E.S."/>
            <person name="Colman D.R."/>
            <person name="McGlynn S.E."/>
            <person name="Nealson K.H."/>
            <person name="Kurokawa K."/>
            <person name="Hongoh Y."/>
        </authorList>
    </citation>
    <scope>NUCLEOTIDE SEQUENCE [LARGE SCALE GENOMIC DNA]</scope>
    <source>
        <strain evidence="1 2">S42</strain>
    </source>
</reference>